<evidence type="ECO:0008006" key="3">
    <source>
        <dbReference type="Google" id="ProtNLM"/>
    </source>
</evidence>
<dbReference type="Gene3D" id="2.60.40.10">
    <property type="entry name" value="Immunoglobulins"/>
    <property type="match status" value="1"/>
</dbReference>
<accession>A0A5C7GFI8</accession>
<organism evidence="1 2">
    <name type="scientific">Seonamhaeicola maritimus</name>
    <dbReference type="NCBI Taxonomy" id="2591822"/>
    <lineage>
        <taxon>Bacteria</taxon>
        <taxon>Pseudomonadati</taxon>
        <taxon>Bacteroidota</taxon>
        <taxon>Flavobacteriia</taxon>
        <taxon>Flavobacteriales</taxon>
        <taxon>Flavobacteriaceae</taxon>
    </lineage>
</organism>
<dbReference type="AlphaFoldDB" id="A0A5C7GFI8"/>
<protein>
    <recommendedName>
        <fullName evidence="3">HYR domain-containing protein</fullName>
    </recommendedName>
</protein>
<gene>
    <name evidence="1" type="ORF">FUA22_13620</name>
</gene>
<dbReference type="Proteomes" id="UP000321080">
    <property type="component" value="Unassembled WGS sequence"/>
</dbReference>
<comment type="caution">
    <text evidence="1">The sequence shown here is derived from an EMBL/GenBank/DDBJ whole genome shotgun (WGS) entry which is preliminary data.</text>
</comment>
<feature type="non-terminal residue" evidence="1">
    <location>
        <position position="183"/>
    </location>
</feature>
<dbReference type="PANTHER" id="PTHR24273:SF32">
    <property type="entry name" value="HYALIN"/>
    <property type="match status" value="1"/>
</dbReference>
<dbReference type="PANTHER" id="PTHR24273">
    <property type="entry name" value="FI04643P-RELATED"/>
    <property type="match status" value="1"/>
</dbReference>
<sequence>MTDNNGNTATCNATVTVEDNVDPTAICQDITVQLDASGNASITAADSDNGSNDACGIQSLAIDTTAFTCADVGANTVTLTVTDNNDNVSTCTATVTVEDNVDPTAIYQDITVQLDASGNASITAAQIDNGSNDACGIDSLALSQENFDCNSLLLSPITVTLFVLDNNGNTASCNATVTVEDNV</sequence>
<name>A0A5C7GFI8_9FLAO</name>
<keyword evidence="2" id="KW-1185">Reference proteome</keyword>
<reference evidence="1 2" key="1">
    <citation type="submission" date="2019-08" db="EMBL/GenBank/DDBJ databases">
        <title>Seonamhaeicola sediminis sp. nov., isolated from marine sediment.</title>
        <authorList>
            <person name="Cao W.R."/>
        </authorList>
    </citation>
    <scope>NUCLEOTIDE SEQUENCE [LARGE SCALE GENOMIC DNA]</scope>
    <source>
        <strain evidence="1 2">1505</strain>
    </source>
</reference>
<dbReference type="InterPro" id="IPR013783">
    <property type="entry name" value="Ig-like_fold"/>
</dbReference>
<evidence type="ECO:0000313" key="1">
    <source>
        <dbReference type="EMBL" id="TXG35961.1"/>
    </source>
</evidence>
<evidence type="ECO:0000313" key="2">
    <source>
        <dbReference type="Proteomes" id="UP000321080"/>
    </source>
</evidence>
<dbReference type="EMBL" id="VRKQ01000013">
    <property type="protein sequence ID" value="TXG35961.1"/>
    <property type="molecule type" value="Genomic_DNA"/>
</dbReference>
<proteinExistence type="predicted"/>